<dbReference type="AlphaFoldDB" id="A0AAP3AQB9"/>
<gene>
    <name evidence="3" type="ORF">OKE68_08760</name>
</gene>
<keyword evidence="1" id="KW-0472">Membrane</keyword>
<accession>A0AAP3AQB9</accession>
<evidence type="ECO:0008006" key="5">
    <source>
        <dbReference type="Google" id="ProtNLM"/>
    </source>
</evidence>
<evidence type="ECO:0000313" key="3">
    <source>
        <dbReference type="EMBL" id="MCW0524403.1"/>
    </source>
</evidence>
<protein>
    <recommendedName>
        <fullName evidence="5">Bacterial surface antigen (D15) domain-containing protein</fullName>
    </recommendedName>
</protein>
<keyword evidence="2" id="KW-0812">Transmembrane</keyword>
<dbReference type="Gene3D" id="2.40.160.50">
    <property type="entry name" value="membrane protein fhac: a member of the omp85/tpsb transporter family"/>
    <property type="match status" value="1"/>
</dbReference>
<dbReference type="EMBL" id="JAOZYT010000060">
    <property type="protein sequence ID" value="MCW0524403.1"/>
    <property type="molecule type" value="Genomic_DNA"/>
</dbReference>
<sequence length="536" mass="62082">MQSLKTFFYFLCLLWYTIGLAQDKKYFLHDTATKKTVIKKDSLSAVKFLDSLVENKYYFTKLLKAEKTGDRVDIYFDKGQNYQQVLVKLSDSIASELGLKGTFVTTNLDSLKNTINKAYLEKGFAFNRVKSTFLGLDATGKPIASISIIKDKKRVIDAFKIKGYDKVPKRFIYDLEKEFKEKLHHSTQLMAIHKRLQNHSFVLLERPPQTLFTPDSTQVFLFLQKKKNNSFDGVLGFGNNQSEKLTFNGTLNFNLKNIFNSFETLNLFWQRTPNSGQTFDVGVEIPYLFNSDIGTQFKMSVFRQDSTFAHVKIQPSLYYQWRFRHKIGVRGSFELSSVLSETYSLAREFSRKGVGLWYDYTENSDNELMPYLMKINAEADILNTQYTDSKASQWRYRIFAERNINLKGKHYLNLHLNSARLQTREVLSINELYRIGGWNSLRGFNEESLLTNAYLYGGAEYRYLVGQQAFFDVFGQLAQVRASSSSIYNYFYSVGTGFNFRLPLGIMSFQISNGTAFGSPFRFKDVKIHWGLVTRF</sequence>
<dbReference type="RefSeq" id="WP_064970951.1">
    <property type="nucleotide sequence ID" value="NZ_CP011859.1"/>
</dbReference>
<dbReference type="PANTHER" id="PTHR12815">
    <property type="entry name" value="SORTING AND ASSEMBLY MACHINERY SAMM50 PROTEIN FAMILY MEMBER"/>
    <property type="match status" value="1"/>
</dbReference>
<evidence type="ECO:0000256" key="2">
    <source>
        <dbReference type="ARBA" id="ARBA00022692"/>
    </source>
</evidence>
<evidence type="ECO:0000256" key="1">
    <source>
        <dbReference type="ARBA" id="ARBA00022452"/>
    </source>
</evidence>
<dbReference type="PANTHER" id="PTHR12815:SF18">
    <property type="entry name" value="SORTING AND ASSEMBLY MACHINERY COMPONENT 50 HOMOLOG"/>
    <property type="match status" value="1"/>
</dbReference>
<reference evidence="3" key="1">
    <citation type="submission" date="2022-10" db="EMBL/GenBank/DDBJ databases">
        <title>Sifting through the core-genome to identify putative cross-protective antigens against Riemerella anatipestifer.</title>
        <authorList>
            <person name="Zheng X."/>
            <person name="Zhang W."/>
        </authorList>
    </citation>
    <scope>NUCLEOTIDE SEQUENCE</scope>
    <source>
        <strain evidence="3">ZWRA178</strain>
    </source>
</reference>
<comment type="caution">
    <text evidence="3">The sequence shown here is derived from an EMBL/GenBank/DDBJ whole genome shotgun (WGS) entry which is preliminary data.</text>
</comment>
<proteinExistence type="predicted"/>
<dbReference type="Proteomes" id="UP001207440">
    <property type="component" value="Unassembled WGS sequence"/>
</dbReference>
<evidence type="ECO:0000313" key="4">
    <source>
        <dbReference type="Proteomes" id="UP001207440"/>
    </source>
</evidence>
<name>A0AAP3AQB9_RIEAN</name>
<organism evidence="3 4">
    <name type="scientific">Riemerella anatipestifer</name>
    <name type="common">Moraxella anatipestifer</name>
    <dbReference type="NCBI Taxonomy" id="34085"/>
    <lineage>
        <taxon>Bacteria</taxon>
        <taxon>Pseudomonadati</taxon>
        <taxon>Bacteroidota</taxon>
        <taxon>Flavobacteriia</taxon>
        <taxon>Flavobacteriales</taxon>
        <taxon>Weeksellaceae</taxon>
        <taxon>Riemerella</taxon>
    </lineage>
</organism>
<dbReference type="InterPro" id="IPR039910">
    <property type="entry name" value="D15-like"/>
</dbReference>
<keyword evidence="1" id="KW-1134">Transmembrane beta strand</keyword>